<evidence type="ECO:0000313" key="3">
    <source>
        <dbReference type="EMBL" id="SEQ71167.1"/>
    </source>
</evidence>
<dbReference type="InterPro" id="IPR021136">
    <property type="entry name" value="Flagellar_hook_control-like_C"/>
</dbReference>
<evidence type="ECO:0000259" key="2">
    <source>
        <dbReference type="Pfam" id="PF02120"/>
    </source>
</evidence>
<proteinExistence type="predicted"/>
<dbReference type="Pfam" id="PF02120">
    <property type="entry name" value="Flg_hook"/>
    <property type="match status" value="1"/>
</dbReference>
<sequence>MDLFTAVPPVAGAPVPTGRAPSVDSKATELFEHIFANAAPKDSDTHSVAADDLLTDPDVLPVDETTDSTSELEEGLTDLVAVSHGVPDHTRTPSITISGRPDAPAPHGSGLRIEPSALSATSTPNALNHDPQRAGTALWANGTYTAPQTAGTTLSPTPESSRNNVQTPESTSTEADDPAPRSRGSRPDAQLQNSDKTALHPESQPIPDGATTARQLAQAPDSPLAFATNTPARTETPANRADPATQAIFAALQTQPAAERTAAPHSGSGRIKPPDDLPSSTEQPKISADTAPEPTTAFDAPTDAPDAITHAPDHPAPGETLPRQLADPPAPTAAGTPQPSAPLDRSEALRNMAQQITDMQLKVGDHADITLSPEELGNVRLSVRTGESGLILSMQAERPETLELMRRHIGELLQELQSLGYGDVGFAFSQQNNKQDPQQTANTAPNDIAALPPATSPHTLTPVTDGLDLRL</sequence>
<feature type="compositionally biased region" description="Low complexity" evidence="1">
    <location>
        <begin position="1"/>
        <end position="21"/>
    </location>
</feature>
<dbReference type="STRING" id="657014.SAMN04488092_111103"/>
<dbReference type="RefSeq" id="WP_090270527.1">
    <property type="nucleotide sequence ID" value="NZ_FOEP01000011.1"/>
</dbReference>
<accession>A0A1H9I9D3</accession>
<feature type="region of interest" description="Disordered" evidence="1">
    <location>
        <begin position="429"/>
        <end position="471"/>
    </location>
</feature>
<feature type="compositionally biased region" description="Low complexity" evidence="1">
    <location>
        <begin position="332"/>
        <end position="342"/>
    </location>
</feature>
<feature type="compositionally biased region" description="Polar residues" evidence="1">
    <location>
        <begin position="227"/>
        <end position="237"/>
    </location>
</feature>
<feature type="domain" description="Flagellar hook-length control protein-like C-terminal" evidence="2">
    <location>
        <begin position="355"/>
        <end position="436"/>
    </location>
</feature>
<dbReference type="Gene3D" id="3.30.750.140">
    <property type="match status" value="1"/>
</dbReference>
<dbReference type="OrthoDB" id="7203912at2"/>
<feature type="region of interest" description="Disordered" evidence="1">
    <location>
        <begin position="1"/>
        <end position="22"/>
    </location>
</feature>
<evidence type="ECO:0000256" key="1">
    <source>
        <dbReference type="SAM" id="MobiDB-lite"/>
    </source>
</evidence>
<feature type="compositionally biased region" description="Polar residues" evidence="1">
    <location>
        <begin position="429"/>
        <end position="445"/>
    </location>
</feature>
<feature type="compositionally biased region" description="Low complexity" evidence="1">
    <location>
        <begin position="288"/>
        <end position="310"/>
    </location>
</feature>
<feature type="compositionally biased region" description="Polar residues" evidence="1">
    <location>
        <begin position="146"/>
        <end position="173"/>
    </location>
</feature>
<protein>
    <submittedName>
        <fullName evidence="3">Hook-length control protein FliK</fullName>
    </submittedName>
</protein>
<keyword evidence="4" id="KW-1185">Reference proteome</keyword>
<name>A0A1H9I9D3_9RHOB</name>
<organism evidence="3 4">
    <name type="scientific">Thalassovita taeanensis</name>
    <dbReference type="NCBI Taxonomy" id="657014"/>
    <lineage>
        <taxon>Bacteria</taxon>
        <taxon>Pseudomonadati</taxon>
        <taxon>Pseudomonadota</taxon>
        <taxon>Alphaproteobacteria</taxon>
        <taxon>Rhodobacterales</taxon>
        <taxon>Roseobacteraceae</taxon>
        <taxon>Thalassovita</taxon>
    </lineage>
</organism>
<dbReference type="EMBL" id="FOEP01000011">
    <property type="protein sequence ID" value="SEQ71167.1"/>
    <property type="molecule type" value="Genomic_DNA"/>
</dbReference>
<dbReference type="AlphaFoldDB" id="A0A1H9I9D3"/>
<dbReference type="Proteomes" id="UP000198634">
    <property type="component" value="Unassembled WGS sequence"/>
</dbReference>
<gene>
    <name evidence="3" type="ORF">SAMN04488092_111103</name>
</gene>
<dbReference type="InterPro" id="IPR038610">
    <property type="entry name" value="FliK-like_C_sf"/>
</dbReference>
<dbReference type="CDD" id="cd17470">
    <property type="entry name" value="T3SS_Flik_C"/>
    <property type="match status" value="1"/>
</dbReference>
<evidence type="ECO:0000313" key="4">
    <source>
        <dbReference type="Proteomes" id="UP000198634"/>
    </source>
</evidence>
<feature type="region of interest" description="Disordered" evidence="1">
    <location>
        <begin position="146"/>
        <end position="343"/>
    </location>
</feature>
<reference evidence="3 4" key="1">
    <citation type="submission" date="2016-10" db="EMBL/GenBank/DDBJ databases">
        <authorList>
            <person name="de Groot N.N."/>
        </authorList>
    </citation>
    <scope>NUCLEOTIDE SEQUENCE [LARGE SCALE GENOMIC DNA]</scope>
    <source>
        <strain evidence="3 4">DSM 22007</strain>
    </source>
</reference>
<feature type="region of interest" description="Disordered" evidence="1">
    <location>
        <begin position="85"/>
        <end position="115"/>
    </location>
</feature>